<evidence type="ECO:0008006" key="4">
    <source>
        <dbReference type="Google" id="ProtNLM"/>
    </source>
</evidence>
<proteinExistence type="inferred from homology"/>
<comment type="caution">
    <text evidence="2">The sequence shown here is derived from an EMBL/GenBank/DDBJ whole genome shotgun (WGS) entry which is preliminary data.</text>
</comment>
<keyword evidence="3" id="KW-1185">Reference proteome</keyword>
<evidence type="ECO:0000313" key="3">
    <source>
        <dbReference type="Proteomes" id="UP000091967"/>
    </source>
</evidence>
<organism evidence="2 3">
    <name type="scientific">Fusarium poae</name>
    <dbReference type="NCBI Taxonomy" id="36050"/>
    <lineage>
        <taxon>Eukaryota</taxon>
        <taxon>Fungi</taxon>
        <taxon>Dikarya</taxon>
        <taxon>Ascomycota</taxon>
        <taxon>Pezizomycotina</taxon>
        <taxon>Sordariomycetes</taxon>
        <taxon>Hypocreomycetidae</taxon>
        <taxon>Hypocreales</taxon>
        <taxon>Nectriaceae</taxon>
        <taxon>Fusarium</taxon>
    </lineage>
</organism>
<comment type="similarity">
    <text evidence="1">Belongs to the asaB hydroxylase/desaturase family.</text>
</comment>
<dbReference type="InterPro" id="IPR044053">
    <property type="entry name" value="AsaB-like"/>
</dbReference>
<dbReference type="EMBL" id="LYXU01000003">
    <property type="protein sequence ID" value="OBS20395.1"/>
    <property type="molecule type" value="Genomic_DNA"/>
</dbReference>
<evidence type="ECO:0000256" key="1">
    <source>
        <dbReference type="ARBA" id="ARBA00023604"/>
    </source>
</evidence>
<dbReference type="OMA" id="SAHIDQT"/>
<name>A0A1B8AIJ9_FUSPO</name>
<reference evidence="2 3" key="1">
    <citation type="submission" date="2016-06" db="EMBL/GenBank/DDBJ databases">
        <title>Living apart together: crosstalk between the core and supernumerary genomes in a fungal plant pathogen.</title>
        <authorList>
            <person name="Vanheule A."/>
            <person name="Audenaert K."/>
            <person name="Warris S."/>
            <person name="Van De Geest H."/>
            <person name="Schijlen E."/>
            <person name="Hofte M."/>
            <person name="De Saeger S."/>
            <person name="Haesaert G."/>
            <person name="Waalwijk C."/>
            <person name="Van Der Lee T."/>
        </authorList>
    </citation>
    <scope>NUCLEOTIDE SEQUENCE [LARGE SCALE GENOMIC DNA]</scope>
    <source>
        <strain evidence="2 3">2516</strain>
    </source>
</reference>
<gene>
    <name evidence="2" type="ORF">FPOA_06766</name>
</gene>
<accession>A0A1B8AIJ9</accession>
<dbReference type="AlphaFoldDB" id="A0A1B8AIJ9"/>
<dbReference type="NCBIfam" id="NF041278">
    <property type="entry name" value="CmcJ_NvfI_EfuI"/>
    <property type="match status" value="1"/>
</dbReference>
<evidence type="ECO:0000313" key="2">
    <source>
        <dbReference type="EMBL" id="OBS20395.1"/>
    </source>
</evidence>
<dbReference type="STRING" id="36050.A0A1B8AIJ9"/>
<protein>
    <recommendedName>
        <fullName evidence="4">7alpha-cephem-methoxylase P8 chain</fullName>
    </recommendedName>
</protein>
<dbReference type="GO" id="GO:0016491">
    <property type="term" value="F:oxidoreductase activity"/>
    <property type="evidence" value="ECO:0007669"/>
    <property type="project" value="InterPro"/>
</dbReference>
<dbReference type="PANTHER" id="PTHR34598:SF1">
    <property type="entry name" value="PUTATIVE (AFU_ORTHOLOGUE AFUA_3G13140)-RELATED"/>
    <property type="match status" value="1"/>
</dbReference>
<sequence>MSGATEVPHGDVTAALSFYRPPVDGSDPYFTFSREKGQKPKFNFSDHVVDVTIRDIRECEEEFTLDIHAFQIITNAPPPSSKIDFMNDQSIKTLYYPEIVNWLSDIVQGDIRIFPYDHTVRLEAKGAQHGPLTRVHVDHIASNVVRRIQTFFPEEAERLLRGRYRIINVWRPLNKRPLESFPLAFASASAFDDNDLVPIEHRFEDGELIREVGLIKHNSSQAWYYLSGMTDKERILLKCFDSESLKPGASVACKTPHSAFRDPRTREGSEGRFSIEVRCLVFG</sequence>
<dbReference type="Proteomes" id="UP000091967">
    <property type="component" value="Unassembled WGS sequence"/>
</dbReference>
<dbReference type="PANTHER" id="PTHR34598">
    <property type="entry name" value="BLL6449 PROTEIN"/>
    <property type="match status" value="1"/>
</dbReference>